<gene>
    <name evidence="6" type="ORF">LRA02_05370</name>
</gene>
<feature type="transmembrane region" description="Helical" evidence="5">
    <location>
        <begin position="45"/>
        <end position="69"/>
    </location>
</feature>
<evidence type="ECO:0000256" key="3">
    <source>
        <dbReference type="ARBA" id="ARBA00022989"/>
    </source>
</evidence>
<dbReference type="EMBL" id="BKAM01000002">
    <property type="protein sequence ID" value="GEP71669.1"/>
    <property type="molecule type" value="Genomic_DNA"/>
</dbReference>
<dbReference type="GO" id="GO:0016020">
    <property type="term" value="C:membrane"/>
    <property type="evidence" value="ECO:0007669"/>
    <property type="project" value="UniProtKB-SubCell"/>
</dbReference>
<accession>A0A512PKD4</accession>
<dbReference type="OrthoDB" id="9811701at2"/>
<evidence type="ECO:0000256" key="2">
    <source>
        <dbReference type="ARBA" id="ARBA00022692"/>
    </source>
</evidence>
<dbReference type="RefSeq" id="WP_056981137.1">
    <property type="nucleotide sequence ID" value="NZ_BKAM01000002.1"/>
</dbReference>
<organism evidence="6 7">
    <name type="scientific">Lentilactobacillus rapi</name>
    <dbReference type="NCBI Taxonomy" id="481723"/>
    <lineage>
        <taxon>Bacteria</taxon>
        <taxon>Bacillati</taxon>
        <taxon>Bacillota</taxon>
        <taxon>Bacilli</taxon>
        <taxon>Lactobacillales</taxon>
        <taxon>Lactobacillaceae</taxon>
        <taxon>Lentilactobacillus</taxon>
    </lineage>
</organism>
<feature type="transmembrane region" description="Helical" evidence="5">
    <location>
        <begin position="12"/>
        <end position="33"/>
    </location>
</feature>
<evidence type="ECO:0000313" key="7">
    <source>
        <dbReference type="Proteomes" id="UP000321569"/>
    </source>
</evidence>
<proteinExistence type="predicted"/>
<dbReference type="Proteomes" id="UP000321569">
    <property type="component" value="Unassembled WGS sequence"/>
</dbReference>
<dbReference type="InterPro" id="IPR007300">
    <property type="entry name" value="CidB/LrgB"/>
</dbReference>
<dbReference type="AlphaFoldDB" id="A0A512PKD4"/>
<reference evidence="6 7" key="1">
    <citation type="submission" date="2019-07" db="EMBL/GenBank/DDBJ databases">
        <title>Whole genome shotgun sequence of Lactobacillus rapi NBRC 109618.</title>
        <authorList>
            <person name="Hosoyama A."/>
            <person name="Uohara A."/>
            <person name="Ohji S."/>
            <person name="Ichikawa N."/>
        </authorList>
    </citation>
    <scope>NUCLEOTIDE SEQUENCE [LARGE SCALE GENOMIC DNA]</scope>
    <source>
        <strain evidence="6 7">NBRC 109618</strain>
    </source>
</reference>
<feature type="transmembrane region" description="Helical" evidence="5">
    <location>
        <begin position="222"/>
        <end position="242"/>
    </location>
</feature>
<name>A0A512PKD4_9LACO</name>
<comment type="subcellular location">
    <subcellularLocation>
        <location evidence="1">Membrane</location>
        <topology evidence="1">Multi-pass membrane protein</topology>
    </subcellularLocation>
</comment>
<keyword evidence="3 5" id="KW-1133">Transmembrane helix</keyword>
<dbReference type="PANTHER" id="PTHR30249">
    <property type="entry name" value="PUTATIVE SEROTONIN TRANSPORTER"/>
    <property type="match status" value="1"/>
</dbReference>
<keyword evidence="4 5" id="KW-0472">Membrane</keyword>
<dbReference type="Pfam" id="PF04172">
    <property type="entry name" value="LrgB"/>
    <property type="match status" value="1"/>
</dbReference>
<evidence type="ECO:0000256" key="5">
    <source>
        <dbReference type="SAM" id="Phobius"/>
    </source>
</evidence>
<sequence length="250" mass="26927">MTAVQLNIMDFFGTPVFGISLSIFVYLIGMWLFKITNGFFLFQPLFVGMVLGIFSLWLMAKVFSVDVAWLYRHAYKPGGDILFWFLTPATIAFAVPLYKRNDIIKRFWLEIGLSLTIGLVIALFGIYWVCKLFGLNDAGIASLLPQAATTAIAMPIAEAIGGNSAITAMACIVNAVIIYALANFLLKAFRLTEPISQGLSLGSAGHAVGSAKALQLGSVTGSMASVAFVLISIVVDLIVPVFTNLMGITP</sequence>
<evidence type="ECO:0000313" key="6">
    <source>
        <dbReference type="EMBL" id="GEP71669.1"/>
    </source>
</evidence>
<evidence type="ECO:0000256" key="1">
    <source>
        <dbReference type="ARBA" id="ARBA00004141"/>
    </source>
</evidence>
<feature type="transmembrane region" description="Helical" evidence="5">
    <location>
        <begin position="107"/>
        <end position="129"/>
    </location>
</feature>
<protein>
    <submittedName>
        <fullName evidence="6">Antiholin</fullName>
    </submittedName>
</protein>
<keyword evidence="2 5" id="KW-0812">Transmembrane</keyword>
<comment type="caution">
    <text evidence="6">The sequence shown here is derived from an EMBL/GenBank/DDBJ whole genome shotgun (WGS) entry which is preliminary data.</text>
</comment>
<feature type="transmembrane region" description="Helical" evidence="5">
    <location>
        <begin position="165"/>
        <end position="186"/>
    </location>
</feature>
<dbReference type="PANTHER" id="PTHR30249:SF0">
    <property type="entry name" value="PLASTIDAL GLYCOLATE_GLYCERATE TRANSLOCATOR 1, CHLOROPLASTIC"/>
    <property type="match status" value="1"/>
</dbReference>
<evidence type="ECO:0000256" key="4">
    <source>
        <dbReference type="ARBA" id="ARBA00023136"/>
    </source>
</evidence>
<feature type="transmembrane region" description="Helical" evidence="5">
    <location>
        <begin position="81"/>
        <end position="98"/>
    </location>
</feature>